<evidence type="ECO:0000259" key="3">
    <source>
        <dbReference type="Pfam" id="PF09727"/>
    </source>
</evidence>
<protein>
    <submittedName>
        <fullName evidence="5">Uncharacterized protein CG10915</fullName>
    </submittedName>
</protein>
<dbReference type="Pfam" id="PF09727">
    <property type="entry name" value="CortBP2"/>
    <property type="match status" value="1"/>
</dbReference>
<proteinExistence type="predicted"/>
<sequence>MALQRDALAASGPRVNEAQICSIADHQVSSLEHLVTQQRKAQIRIARVLKEAETRHRHVVNELIEEKKKREFDTAQGDDITYGLEKERSRLKQELVSEKIAKKKLEKDLKKATDQLEEEKNRTKQMVLFLLAERKKILSKYIEERKRSEDLAQILSEEKSRVDSMAEGLEEESKKSLQMEAELEKQLAHFDTETQQMKAALSKEEKRCREIEAELEKTKSEMANLQLLLLSSLEVNGMMQQPGTNGIKPPQGSPKAGVNMWVPEYGTPMSSVAKVVQPTATVSSVPVSAPTTGIARSVNSGQAVSLPNQTQQIYKNVTQPSIATAQASAVGQTLMGLRNTFTPTSQTAGFSNPV</sequence>
<dbReference type="PANTHER" id="PTHR23166:SF5">
    <property type="entry name" value="CTTNBP2 N-TERMINAL-LIKE PROTEIN"/>
    <property type="match status" value="1"/>
</dbReference>
<organism evidence="4 5">
    <name type="scientific">Diaphorina citri</name>
    <name type="common">Asian citrus psyllid</name>
    <dbReference type="NCBI Taxonomy" id="121845"/>
    <lineage>
        <taxon>Eukaryota</taxon>
        <taxon>Metazoa</taxon>
        <taxon>Ecdysozoa</taxon>
        <taxon>Arthropoda</taxon>
        <taxon>Hexapoda</taxon>
        <taxon>Insecta</taxon>
        <taxon>Pterygota</taxon>
        <taxon>Neoptera</taxon>
        <taxon>Paraneoptera</taxon>
        <taxon>Hemiptera</taxon>
        <taxon>Sternorrhyncha</taxon>
        <taxon>Psylloidea</taxon>
        <taxon>Psyllidae</taxon>
        <taxon>Diaphorininae</taxon>
        <taxon>Diaphorina</taxon>
    </lineage>
</organism>
<dbReference type="Proteomes" id="UP000079169">
    <property type="component" value="Unplaced"/>
</dbReference>
<dbReference type="RefSeq" id="XP_008469430.1">
    <property type="nucleotide sequence ID" value="XM_008471208.2"/>
</dbReference>
<feature type="domain" description="Cortactin-binding protein-2 N-terminal" evidence="3">
    <location>
        <begin position="2"/>
        <end position="136"/>
    </location>
</feature>
<dbReference type="PANTHER" id="PTHR23166">
    <property type="entry name" value="FILAMIN/GPBP-INTERACTING PROTEIN"/>
    <property type="match status" value="1"/>
</dbReference>
<evidence type="ECO:0000256" key="2">
    <source>
        <dbReference type="SAM" id="Coils"/>
    </source>
</evidence>
<evidence type="ECO:0000313" key="4">
    <source>
        <dbReference type="Proteomes" id="UP000079169"/>
    </source>
</evidence>
<dbReference type="InterPro" id="IPR019131">
    <property type="entry name" value="Cortactin-binding_p2_N"/>
</dbReference>
<dbReference type="AlphaFoldDB" id="A0A1S3CY64"/>
<evidence type="ECO:0000313" key="5">
    <source>
        <dbReference type="RefSeq" id="XP_008469430.1"/>
    </source>
</evidence>
<feature type="coiled-coil region" evidence="2">
    <location>
        <begin position="49"/>
        <end position="228"/>
    </location>
</feature>
<dbReference type="STRING" id="121845.A0A1S3CY64"/>
<reference evidence="5" key="1">
    <citation type="submission" date="2025-08" db="UniProtKB">
        <authorList>
            <consortium name="RefSeq"/>
        </authorList>
    </citation>
    <scope>IDENTIFICATION</scope>
</reference>
<dbReference type="PaxDb" id="121845-A0A1S3CY64"/>
<dbReference type="GeneID" id="103506802"/>
<keyword evidence="1 2" id="KW-0175">Coiled coil</keyword>
<accession>A0A1S3CY64</accession>
<dbReference type="KEGG" id="dci:103506802"/>
<dbReference type="InterPro" id="IPR050719">
    <property type="entry name" value="Cortactin-Actin_Reg"/>
</dbReference>
<keyword evidence="4" id="KW-1185">Reference proteome</keyword>
<gene>
    <name evidence="5" type="primary">LOC103506802</name>
</gene>
<evidence type="ECO:0000256" key="1">
    <source>
        <dbReference type="ARBA" id="ARBA00023054"/>
    </source>
</evidence>
<name>A0A1S3CY64_DIACI</name>